<comment type="caution">
    <text evidence="2">The sequence shown here is derived from an EMBL/GenBank/DDBJ whole genome shotgun (WGS) entry which is preliminary data.</text>
</comment>
<name>A0ABQ4YXS4_9ASTR</name>
<evidence type="ECO:0000313" key="3">
    <source>
        <dbReference type="Proteomes" id="UP001151760"/>
    </source>
</evidence>
<protein>
    <submittedName>
        <fullName evidence="2">Uncharacterized protein</fullName>
    </submittedName>
</protein>
<evidence type="ECO:0000256" key="1">
    <source>
        <dbReference type="SAM" id="MobiDB-lite"/>
    </source>
</evidence>
<dbReference type="EMBL" id="BQNB010010759">
    <property type="protein sequence ID" value="GJS81603.1"/>
    <property type="molecule type" value="Genomic_DNA"/>
</dbReference>
<proteinExistence type="predicted"/>
<dbReference type="PANTHER" id="PTHR46503:SF8">
    <property type="entry name" value="VON WILLEBRAND FACTOR, TYPE A-RELATED"/>
    <property type="match status" value="1"/>
</dbReference>
<organism evidence="2 3">
    <name type="scientific">Tanacetum coccineum</name>
    <dbReference type="NCBI Taxonomy" id="301880"/>
    <lineage>
        <taxon>Eukaryota</taxon>
        <taxon>Viridiplantae</taxon>
        <taxon>Streptophyta</taxon>
        <taxon>Embryophyta</taxon>
        <taxon>Tracheophyta</taxon>
        <taxon>Spermatophyta</taxon>
        <taxon>Magnoliopsida</taxon>
        <taxon>eudicotyledons</taxon>
        <taxon>Gunneridae</taxon>
        <taxon>Pentapetalae</taxon>
        <taxon>asterids</taxon>
        <taxon>campanulids</taxon>
        <taxon>Asterales</taxon>
        <taxon>Asteraceae</taxon>
        <taxon>Asteroideae</taxon>
        <taxon>Anthemideae</taxon>
        <taxon>Anthemidinae</taxon>
        <taxon>Tanacetum</taxon>
    </lineage>
</organism>
<evidence type="ECO:0000313" key="2">
    <source>
        <dbReference type="EMBL" id="GJS81603.1"/>
    </source>
</evidence>
<keyword evidence="3" id="KW-1185">Reference proteome</keyword>
<gene>
    <name evidence="2" type="ORF">Tco_0748144</name>
</gene>
<feature type="compositionally biased region" description="Basic residues" evidence="1">
    <location>
        <begin position="20"/>
        <end position="34"/>
    </location>
</feature>
<accession>A0ABQ4YXS4</accession>
<dbReference type="Proteomes" id="UP001151760">
    <property type="component" value="Unassembled WGS sequence"/>
</dbReference>
<dbReference type="PANTHER" id="PTHR46503">
    <property type="entry name" value="INTER-ALPHA-TRYPSIN INHIBITOR HEAVY CHAIN-LIKE PROTEIN"/>
    <property type="match status" value="1"/>
</dbReference>
<reference evidence="2" key="2">
    <citation type="submission" date="2022-01" db="EMBL/GenBank/DDBJ databases">
        <authorList>
            <person name="Yamashiro T."/>
            <person name="Shiraishi A."/>
            <person name="Satake H."/>
            <person name="Nakayama K."/>
        </authorList>
    </citation>
    <scope>NUCLEOTIDE SEQUENCE</scope>
</reference>
<reference evidence="2" key="1">
    <citation type="journal article" date="2022" name="Int. J. Mol. Sci.">
        <title>Draft Genome of Tanacetum Coccineum: Genomic Comparison of Closely Related Tanacetum-Family Plants.</title>
        <authorList>
            <person name="Yamashiro T."/>
            <person name="Shiraishi A."/>
            <person name="Nakayama K."/>
            <person name="Satake H."/>
        </authorList>
    </citation>
    <scope>NUCLEOTIDE SEQUENCE</scope>
</reference>
<sequence>MATHVILFRILELFVQRRRKNPRREKKHHHRIARRALDKSMKHGSNRKSHEISRTETYSARTALLILMRNPKEIEKDQYNEFYKNTFNEFLGPLANNQEQAKDTPKTDLCYERALIVCGRYKGDLPNTLKLRGIRADMTNSTIDIDVQQANDIPLIKILAKNQIDSYTTQAWFSQDKELNTR</sequence>
<feature type="region of interest" description="Disordered" evidence="1">
    <location>
        <begin position="20"/>
        <end position="54"/>
    </location>
</feature>